<evidence type="ECO:0000256" key="2">
    <source>
        <dbReference type="ARBA" id="ARBA00009634"/>
    </source>
</evidence>
<keyword evidence="15" id="KW-1185">Reference proteome</keyword>
<dbReference type="PROSITE" id="PS50104">
    <property type="entry name" value="TIR"/>
    <property type="match status" value="1"/>
</dbReference>
<dbReference type="InterPro" id="IPR017241">
    <property type="entry name" value="Toll-like_receptor"/>
</dbReference>
<reference evidence="14" key="1">
    <citation type="submission" date="2019-08" db="EMBL/GenBank/DDBJ databases">
        <title>The improved chromosome-level genome for the pearl oyster Pinctada fucata martensii using PacBio sequencing and Hi-C.</title>
        <authorList>
            <person name="Zheng Z."/>
        </authorList>
    </citation>
    <scope>NUCLEOTIDE SEQUENCE</scope>
    <source>
        <strain evidence="14">ZZ-2019</strain>
        <tissue evidence="14">Adductor muscle</tissue>
    </source>
</reference>
<evidence type="ECO:0000256" key="3">
    <source>
        <dbReference type="ARBA" id="ARBA00022614"/>
    </source>
</evidence>
<dbReference type="SMART" id="SM00369">
    <property type="entry name" value="LRR_TYP"/>
    <property type="match status" value="3"/>
</dbReference>
<dbReference type="AlphaFoldDB" id="A0AA88YDB1"/>
<dbReference type="InterPro" id="IPR003591">
    <property type="entry name" value="Leu-rich_rpt_typical-subtyp"/>
</dbReference>
<dbReference type="PANTHER" id="PTHR24365">
    <property type="entry name" value="TOLL-LIKE RECEPTOR"/>
    <property type="match status" value="1"/>
</dbReference>
<evidence type="ECO:0000313" key="15">
    <source>
        <dbReference type="Proteomes" id="UP001186944"/>
    </source>
</evidence>
<keyword evidence="5 12" id="KW-0732">Signal</keyword>
<evidence type="ECO:0000256" key="7">
    <source>
        <dbReference type="ARBA" id="ARBA00022989"/>
    </source>
</evidence>
<evidence type="ECO:0000256" key="11">
    <source>
        <dbReference type="SAM" id="Phobius"/>
    </source>
</evidence>
<dbReference type="PIRSF" id="PIRSF037595">
    <property type="entry name" value="Toll-like_receptor"/>
    <property type="match status" value="1"/>
</dbReference>
<dbReference type="Pfam" id="PF13676">
    <property type="entry name" value="TIR_2"/>
    <property type="match status" value="1"/>
</dbReference>
<dbReference type="InterPro" id="IPR032675">
    <property type="entry name" value="LRR_dom_sf"/>
</dbReference>
<evidence type="ECO:0000256" key="6">
    <source>
        <dbReference type="ARBA" id="ARBA00022737"/>
    </source>
</evidence>
<name>A0AA88YDB1_PINIB</name>
<dbReference type="InterPro" id="IPR000157">
    <property type="entry name" value="TIR_dom"/>
</dbReference>
<organism evidence="14 15">
    <name type="scientific">Pinctada imbricata</name>
    <name type="common">Atlantic pearl-oyster</name>
    <name type="synonym">Pinctada martensii</name>
    <dbReference type="NCBI Taxonomy" id="66713"/>
    <lineage>
        <taxon>Eukaryota</taxon>
        <taxon>Metazoa</taxon>
        <taxon>Spiralia</taxon>
        <taxon>Lophotrochozoa</taxon>
        <taxon>Mollusca</taxon>
        <taxon>Bivalvia</taxon>
        <taxon>Autobranchia</taxon>
        <taxon>Pteriomorphia</taxon>
        <taxon>Pterioida</taxon>
        <taxon>Pterioidea</taxon>
        <taxon>Pteriidae</taxon>
        <taxon>Pinctada</taxon>
    </lineage>
</organism>
<keyword evidence="9" id="KW-0675">Receptor</keyword>
<keyword evidence="6" id="KW-0677">Repeat</keyword>
<dbReference type="EMBL" id="VSWD01000005">
    <property type="protein sequence ID" value="KAK3102949.1"/>
    <property type="molecule type" value="Genomic_DNA"/>
</dbReference>
<keyword evidence="4 11" id="KW-0812">Transmembrane</keyword>
<feature type="chain" id="PRO_5041722983" description="TIR domain-containing protein" evidence="12">
    <location>
        <begin position="21"/>
        <end position="839"/>
    </location>
</feature>
<accession>A0AA88YDB1</accession>
<comment type="similarity">
    <text evidence="2">Belongs to the Toll-like receptor family.</text>
</comment>
<keyword evidence="10" id="KW-0325">Glycoprotein</keyword>
<evidence type="ECO:0000256" key="8">
    <source>
        <dbReference type="ARBA" id="ARBA00023136"/>
    </source>
</evidence>
<dbReference type="Gene3D" id="3.80.10.10">
    <property type="entry name" value="Ribonuclease Inhibitor"/>
    <property type="match status" value="2"/>
</dbReference>
<dbReference type="GO" id="GO:0005886">
    <property type="term" value="C:plasma membrane"/>
    <property type="evidence" value="ECO:0007669"/>
    <property type="project" value="TreeGrafter"/>
</dbReference>
<keyword evidence="7 11" id="KW-1133">Transmembrane helix</keyword>
<feature type="transmembrane region" description="Helical" evidence="11">
    <location>
        <begin position="645"/>
        <end position="670"/>
    </location>
</feature>
<comment type="caution">
    <text evidence="14">The sequence shown here is derived from an EMBL/GenBank/DDBJ whole genome shotgun (WGS) entry which is preliminary data.</text>
</comment>
<proteinExistence type="inferred from homology"/>
<keyword evidence="3" id="KW-0433">Leucine-rich repeat</keyword>
<evidence type="ECO:0000259" key="13">
    <source>
        <dbReference type="PROSITE" id="PS50104"/>
    </source>
</evidence>
<keyword evidence="8 11" id="KW-0472">Membrane</keyword>
<comment type="subcellular location">
    <subcellularLocation>
        <location evidence="1">Membrane</location>
        <topology evidence="1">Single-pass type I membrane protein</topology>
    </subcellularLocation>
</comment>
<sequence>MIWFNWQIFIVTVICGACFAEQYLQKGKTCKVHHDSVDCSHLNLTTVPLDLPESVRKLDLSYNSLESLKPNQFSNLLNLTWLNISRNSIRTLPSSAFSGLEKLRILDISNNNSTCTFLCNITKDIVGLEVLLLHNNSYVNNNITLCIKEFTQLRNLSLDVFKHFHFNESLSLRKLEHIFFNPRLEQKFRLKNDSFAGFYPSPIRNLALDFHHSIDRPVEINFLRPFVNLNGSLLIHLGYYCSIKDVLRSLYGIRNRILESLYLGQNWLISGSVQYINDKDLKYLSSICVKKLDLSWDSIARIWSKTIWNSTLSKCLEVVNLQGNDFVKDNYLPILPLVNFPKIRDVNIAYFPPSSNVAIGRHIIPYVDSSNTTSTLGSMLRNRRPYNATIYVSDTLQSFNCNGVFTHFGVEMENITFKFRAVGMKMFSASKTNLNVCNRNTHDRYIRLEANLTYMDMSGWDCADLNPTFFSDTGGLLQLRTLLARNSKLKEGLGNDRNAQFLAKLIYLEKVDLSENTLNELHDSIFKDQYNSLKEVVLENNNFHRVPSSVLKIKNLRFLDMSKNNIVDLTHYEMKVFDTWQNLTIDFTENIFCCSCYCLSTLQWTSNNQHKIPDVANIRCRNTLVNIRDVLDNIRQFEIKCSSDFWLKASIIMLVFLSSTVFGCAIAYRYRYKILFVYLRFRKNIREGTEQNFAYDVFISYNPENESDTNWIKSQLNDFLTCDLNLQVAFEDQDFHPGKNYIRNLHELVDRSSRVIIVYQEDFIEYDWGECHLELAAMQTFRKQGSLIIIIRDNTRKQHIPLPLQRVWWKLKFIYWHGDDQHDYTTSLFWQRLKAALQD</sequence>
<dbReference type="SUPFAM" id="SSF52058">
    <property type="entry name" value="L domain-like"/>
    <property type="match status" value="1"/>
</dbReference>
<evidence type="ECO:0000256" key="9">
    <source>
        <dbReference type="ARBA" id="ARBA00023170"/>
    </source>
</evidence>
<dbReference type="Pfam" id="PF13855">
    <property type="entry name" value="LRR_8"/>
    <property type="match status" value="2"/>
</dbReference>
<dbReference type="Gene3D" id="3.40.50.10140">
    <property type="entry name" value="Toll/interleukin-1 receptor homology (TIR) domain"/>
    <property type="match status" value="1"/>
</dbReference>
<dbReference type="SUPFAM" id="SSF52200">
    <property type="entry name" value="Toll/Interleukin receptor TIR domain"/>
    <property type="match status" value="1"/>
</dbReference>
<dbReference type="PROSITE" id="PS51450">
    <property type="entry name" value="LRR"/>
    <property type="match status" value="2"/>
</dbReference>
<dbReference type="GO" id="GO:0004888">
    <property type="term" value="F:transmembrane signaling receptor activity"/>
    <property type="evidence" value="ECO:0007669"/>
    <property type="project" value="InterPro"/>
</dbReference>
<dbReference type="InterPro" id="IPR035897">
    <property type="entry name" value="Toll_tir_struct_dom_sf"/>
</dbReference>
<dbReference type="PANTHER" id="PTHR24365:SF541">
    <property type="entry name" value="PROTEIN TOLL-RELATED"/>
    <property type="match status" value="1"/>
</dbReference>
<feature type="domain" description="TIR" evidence="13">
    <location>
        <begin position="693"/>
        <end position="837"/>
    </location>
</feature>
<evidence type="ECO:0000256" key="4">
    <source>
        <dbReference type="ARBA" id="ARBA00022692"/>
    </source>
</evidence>
<feature type="signal peptide" evidence="12">
    <location>
        <begin position="1"/>
        <end position="20"/>
    </location>
</feature>
<evidence type="ECO:0000256" key="1">
    <source>
        <dbReference type="ARBA" id="ARBA00004479"/>
    </source>
</evidence>
<evidence type="ECO:0000256" key="10">
    <source>
        <dbReference type="ARBA" id="ARBA00023180"/>
    </source>
</evidence>
<evidence type="ECO:0000256" key="12">
    <source>
        <dbReference type="SAM" id="SignalP"/>
    </source>
</evidence>
<dbReference type="InterPro" id="IPR001611">
    <property type="entry name" value="Leu-rich_rpt"/>
</dbReference>
<evidence type="ECO:0000256" key="5">
    <source>
        <dbReference type="ARBA" id="ARBA00022729"/>
    </source>
</evidence>
<gene>
    <name evidence="14" type="ORF">FSP39_015192</name>
</gene>
<dbReference type="GO" id="GO:0006955">
    <property type="term" value="P:immune response"/>
    <property type="evidence" value="ECO:0007669"/>
    <property type="project" value="InterPro"/>
</dbReference>
<protein>
    <recommendedName>
        <fullName evidence="13">TIR domain-containing protein</fullName>
    </recommendedName>
</protein>
<evidence type="ECO:0000313" key="14">
    <source>
        <dbReference type="EMBL" id="KAK3102949.1"/>
    </source>
</evidence>
<dbReference type="SMART" id="SM00255">
    <property type="entry name" value="TIR"/>
    <property type="match status" value="1"/>
</dbReference>
<dbReference type="GO" id="GO:0002224">
    <property type="term" value="P:toll-like receptor signaling pathway"/>
    <property type="evidence" value="ECO:0007669"/>
    <property type="project" value="InterPro"/>
</dbReference>
<dbReference type="Proteomes" id="UP001186944">
    <property type="component" value="Unassembled WGS sequence"/>
</dbReference>